<accession>B1KFV1</accession>
<dbReference type="STRING" id="392500.Swoo_0974"/>
<dbReference type="HOGENOM" id="CLU_1288158_0_0_6"/>
<keyword evidence="2" id="KW-1185">Reference proteome</keyword>
<dbReference type="AlphaFoldDB" id="B1KFV1"/>
<dbReference type="RefSeq" id="WP_012323614.1">
    <property type="nucleotide sequence ID" value="NC_010506.1"/>
</dbReference>
<dbReference type="KEGG" id="swd:Swoo_0974"/>
<evidence type="ECO:0000313" key="2">
    <source>
        <dbReference type="Proteomes" id="UP000002168"/>
    </source>
</evidence>
<dbReference type="EMBL" id="CP000961">
    <property type="protein sequence ID" value="ACA85267.1"/>
    <property type="molecule type" value="Genomic_DNA"/>
</dbReference>
<gene>
    <name evidence="1" type="ordered locus">Swoo_0974</name>
</gene>
<reference evidence="1 2" key="1">
    <citation type="submission" date="2008-02" db="EMBL/GenBank/DDBJ databases">
        <title>Complete sequence of Shewanella woodyi ATCC 51908.</title>
        <authorList>
            <consortium name="US DOE Joint Genome Institute"/>
            <person name="Copeland A."/>
            <person name="Lucas S."/>
            <person name="Lapidus A."/>
            <person name="Glavina del Rio T."/>
            <person name="Dalin E."/>
            <person name="Tice H."/>
            <person name="Bruce D."/>
            <person name="Goodwin L."/>
            <person name="Pitluck S."/>
            <person name="Sims D."/>
            <person name="Brettin T."/>
            <person name="Detter J.C."/>
            <person name="Han C."/>
            <person name="Kuske C.R."/>
            <person name="Schmutz J."/>
            <person name="Larimer F."/>
            <person name="Land M."/>
            <person name="Hauser L."/>
            <person name="Kyrpides N."/>
            <person name="Lykidis A."/>
            <person name="Zhao J.-S."/>
            <person name="Richardson P."/>
        </authorList>
    </citation>
    <scope>NUCLEOTIDE SEQUENCE [LARGE SCALE GENOMIC DNA]</scope>
    <source>
        <strain evidence="2">ATCC 51908 / MS32</strain>
    </source>
</reference>
<organism evidence="1 2">
    <name type="scientific">Shewanella woodyi (strain ATCC 51908 / MS32)</name>
    <dbReference type="NCBI Taxonomy" id="392500"/>
    <lineage>
        <taxon>Bacteria</taxon>
        <taxon>Pseudomonadati</taxon>
        <taxon>Pseudomonadota</taxon>
        <taxon>Gammaproteobacteria</taxon>
        <taxon>Alteromonadales</taxon>
        <taxon>Shewanellaceae</taxon>
        <taxon>Shewanella</taxon>
    </lineage>
</organism>
<sequence length="214" mass="24549" precursor="true">MRLIIYIFALVFSGNSFSAHIELSKGAENDVCSKLFSIRLIKATSSFREAAKILARKEGIPEWKQRKLSDGYDSLLNDINYAVFDIDNDGVNEYVYSHFTWMSGQPGEVYTVFNTDAIKSKKDLEAQGFYKQAGLNSVSPEFNYREFGVWFAELIPFRHKGTYYVGIKDIYFGKGEFIDRKFFVAKYSNEMIVGNSGYKTSNLENICTFEYVES</sequence>
<dbReference type="Proteomes" id="UP000002168">
    <property type="component" value="Chromosome"/>
</dbReference>
<proteinExistence type="predicted"/>
<name>B1KFV1_SHEWM</name>
<protein>
    <submittedName>
        <fullName evidence="1">Uncharacterized protein</fullName>
    </submittedName>
</protein>
<evidence type="ECO:0000313" key="1">
    <source>
        <dbReference type="EMBL" id="ACA85267.1"/>
    </source>
</evidence>